<feature type="transmembrane region" description="Helical" evidence="1">
    <location>
        <begin position="50"/>
        <end position="71"/>
    </location>
</feature>
<feature type="transmembrane region" description="Helical" evidence="1">
    <location>
        <begin position="120"/>
        <end position="141"/>
    </location>
</feature>
<reference evidence="3" key="1">
    <citation type="journal article" date="2013" name="Nature">
        <title>Pan genome of the phytoplankton Emiliania underpins its global distribution.</title>
        <authorList>
            <person name="Read B.A."/>
            <person name="Kegel J."/>
            <person name="Klute M.J."/>
            <person name="Kuo A."/>
            <person name="Lefebvre S.C."/>
            <person name="Maumus F."/>
            <person name="Mayer C."/>
            <person name="Miller J."/>
            <person name="Monier A."/>
            <person name="Salamov A."/>
            <person name="Young J."/>
            <person name="Aguilar M."/>
            <person name="Claverie J.M."/>
            <person name="Frickenhaus S."/>
            <person name="Gonzalez K."/>
            <person name="Herman E.K."/>
            <person name="Lin Y.C."/>
            <person name="Napier J."/>
            <person name="Ogata H."/>
            <person name="Sarno A.F."/>
            <person name="Shmutz J."/>
            <person name="Schroeder D."/>
            <person name="de Vargas C."/>
            <person name="Verret F."/>
            <person name="von Dassow P."/>
            <person name="Valentin K."/>
            <person name="Van de Peer Y."/>
            <person name="Wheeler G."/>
            <person name="Dacks J.B."/>
            <person name="Delwiche C.F."/>
            <person name="Dyhrman S.T."/>
            <person name="Glockner G."/>
            <person name="John U."/>
            <person name="Richards T."/>
            <person name="Worden A.Z."/>
            <person name="Zhang X."/>
            <person name="Grigoriev I.V."/>
            <person name="Allen A.E."/>
            <person name="Bidle K."/>
            <person name="Borodovsky M."/>
            <person name="Bowler C."/>
            <person name="Brownlee C."/>
            <person name="Cock J.M."/>
            <person name="Elias M."/>
            <person name="Gladyshev V.N."/>
            <person name="Groth M."/>
            <person name="Guda C."/>
            <person name="Hadaegh A."/>
            <person name="Iglesias-Rodriguez M.D."/>
            <person name="Jenkins J."/>
            <person name="Jones B.M."/>
            <person name="Lawson T."/>
            <person name="Leese F."/>
            <person name="Lindquist E."/>
            <person name="Lobanov A."/>
            <person name="Lomsadze A."/>
            <person name="Malik S.B."/>
            <person name="Marsh M.E."/>
            <person name="Mackinder L."/>
            <person name="Mock T."/>
            <person name="Mueller-Roeber B."/>
            <person name="Pagarete A."/>
            <person name="Parker M."/>
            <person name="Probert I."/>
            <person name="Quesneville H."/>
            <person name="Raines C."/>
            <person name="Rensing S.A."/>
            <person name="Riano-Pachon D.M."/>
            <person name="Richier S."/>
            <person name="Rokitta S."/>
            <person name="Shiraiwa Y."/>
            <person name="Soanes D.M."/>
            <person name="van der Giezen M."/>
            <person name="Wahlund T.M."/>
            <person name="Williams B."/>
            <person name="Wilson W."/>
            <person name="Wolfe G."/>
            <person name="Wurch L.L."/>
        </authorList>
    </citation>
    <scope>NUCLEOTIDE SEQUENCE</scope>
</reference>
<feature type="transmembrane region" description="Helical" evidence="1">
    <location>
        <begin position="565"/>
        <end position="590"/>
    </location>
</feature>
<dbReference type="KEGG" id="ehx:EMIHUDRAFT_464968"/>
<feature type="transmembrane region" description="Helical" evidence="1">
    <location>
        <begin position="221"/>
        <end position="239"/>
    </location>
</feature>
<feature type="transmembrane region" description="Helical" evidence="1">
    <location>
        <begin position="739"/>
        <end position="755"/>
    </location>
</feature>
<dbReference type="Proteomes" id="UP000013827">
    <property type="component" value="Unassembled WGS sequence"/>
</dbReference>
<keyword evidence="1" id="KW-1133">Transmembrane helix</keyword>
<feature type="transmembrane region" description="Helical" evidence="1">
    <location>
        <begin position="153"/>
        <end position="175"/>
    </location>
</feature>
<feature type="transmembrane region" description="Helical" evidence="1">
    <location>
        <begin position="610"/>
        <end position="631"/>
    </location>
</feature>
<dbReference type="RefSeq" id="XP_005764322.1">
    <property type="nucleotide sequence ID" value="XM_005764265.1"/>
</dbReference>
<feature type="transmembrane region" description="Helical" evidence="1">
    <location>
        <begin position="481"/>
        <end position="500"/>
    </location>
</feature>
<feature type="transmembrane region" description="Helical" evidence="1">
    <location>
        <begin position="400"/>
        <end position="416"/>
    </location>
</feature>
<dbReference type="AlphaFoldDB" id="A0A0D3IKV8"/>
<dbReference type="GeneID" id="17258056"/>
<accession>A0A0D3IKV8</accession>
<sequence length="826" mass="88937">MPPINTLPSGDAFLPSLELAAGLSWVGAVWVVGLFLIAHSIRAGDKASHALCWVYAAAMCFEGFSFIIMTHREHDAMAGTLSRDQYLFRTALWALSQSVSGGFGWAWVLLLFMSATHHRTILAFGITSGVLLGLVCATLTMTGGSTQLEVVKWAWLCFFESMQLLSLFAAARLFLAKRVARSASGLLLAAQSGMLALHFWQIYFSTFDHEARRSWSNPLKLFLNIPIVLVLGIAIARVADDPAYAAAAEKAAETSRRAITRLSRNFASPEYYWGLTLVVLAAGYGSSALCLRFFAGFDRNRDPILHMYSTYHPCILLDYLPGTLFAQPLFDLSVLLYQVVAVLALVRTVCIGGLGGMLHQALTSVLLIVATTIFELVFTFNSSKTSPLAHSLPFIGNQSSIAFFLLSQMAHVYFATDPAIPKEKRMRFVAYALIFAVLELGGMAWMAVNLLTNLGYGENYGTGMAIDPNAPVDNSHIHFKALPFILAVLQIFNQWIYAITSPLKFRPLVFDILASDVAAPARLTASGGRFTMSDSLEAGHGAAKLSTWVEAGARGMPRVTISARFFLSLSAAAMLTTATLTYFTTVAVLGHEETEGWGTRDFMRRRPGSVIAAVGWVVCAALLGCHVATVCVYEHMKSEQPVLLVKLAGTALVATSLLAHAGTIPGVREDYSWFLGLESFQVCLILWIGMNLLLNRSLAAASNAPSAAALRLDLAVGAGAIAALAGSIALGIYSAPCTLLIDGAWILLLIAFSFTDPRRAQIHLDSLHVATDTEVVAVMDDPFPGVPFFMMDLHGIKANLRAGAAAAAATAEMKTAASAEIVVSPK</sequence>
<organism evidence="2 3">
    <name type="scientific">Emiliania huxleyi (strain CCMP1516)</name>
    <dbReference type="NCBI Taxonomy" id="280463"/>
    <lineage>
        <taxon>Eukaryota</taxon>
        <taxon>Haptista</taxon>
        <taxon>Haptophyta</taxon>
        <taxon>Prymnesiophyceae</taxon>
        <taxon>Isochrysidales</taxon>
        <taxon>Noelaerhabdaceae</taxon>
        <taxon>Emiliania</taxon>
    </lineage>
</organism>
<evidence type="ECO:0000256" key="1">
    <source>
        <dbReference type="SAM" id="Phobius"/>
    </source>
</evidence>
<feature type="transmembrane region" description="Helical" evidence="1">
    <location>
        <begin position="714"/>
        <end position="733"/>
    </location>
</feature>
<evidence type="ECO:0000313" key="2">
    <source>
        <dbReference type="EnsemblProtists" id="EOD11893"/>
    </source>
</evidence>
<name>A0A0D3IKV8_EMIH1</name>
<feature type="transmembrane region" description="Helical" evidence="1">
    <location>
        <begin position="428"/>
        <end position="448"/>
    </location>
</feature>
<dbReference type="PaxDb" id="2903-EOD11893"/>
<feature type="transmembrane region" description="Helical" evidence="1">
    <location>
        <begin position="361"/>
        <end position="380"/>
    </location>
</feature>
<feature type="transmembrane region" description="Helical" evidence="1">
    <location>
        <begin position="334"/>
        <end position="354"/>
    </location>
</feature>
<feature type="transmembrane region" description="Helical" evidence="1">
    <location>
        <begin position="91"/>
        <end position="113"/>
    </location>
</feature>
<dbReference type="EnsemblProtists" id="EOD11893">
    <property type="protein sequence ID" value="EOD11893"/>
    <property type="gene ID" value="EMIHUDRAFT_464968"/>
</dbReference>
<feature type="transmembrane region" description="Helical" evidence="1">
    <location>
        <begin position="182"/>
        <end position="201"/>
    </location>
</feature>
<keyword evidence="1" id="KW-0812">Transmembrane</keyword>
<dbReference type="HOGENOM" id="CLU_343051_0_0_1"/>
<feature type="transmembrane region" description="Helical" evidence="1">
    <location>
        <begin position="271"/>
        <end position="295"/>
    </location>
</feature>
<reference evidence="2" key="2">
    <citation type="submission" date="2024-10" db="UniProtKB">
        <authorList>
            <consortium name="EnsemblProtists"/>
        </authorList>
    </citation>
    <scope>IDENTIFICATION</scope>
</reference>
<keyword evidence="3" id="KW-1185">Reference proteome</keyword>
<protein>
    <submittedName>
        <fullName evidence="2">Uncharacterized protein</fullName>
    </submittedName>
</protein>
<feature type="transmembrane region" description="Helical" evidence="1">
    <location>
        <begin position="673"/>
        <end position="694"/>
    </location>
</feature>
<proteinExistence type="predicted"/>
<feature type="transmembrane region" description="Helical" evidence="1">
    <location>
        <begin position="643"/>
        <end position="661"/>
    </location>
</feature>
<feature type="transmembrane region" description="Helical" evidence="1">
    <location>
        <begin position="20"/>
        <end position="38"/>
    </location>
</feature>
<evidence type="ECO:0000313" key="3">
    <source>
        <dbReference type="Proteomes" id="UP000013827"/>
    </source>
</evidence>
<keyword evidence="1" id="KW-0472">Membrane</keyword>